<dbReference type="Pfam" id="PF10956">
    <property type="entry name" value="DUF2756"/>
    <property type="match status" value="1"/>
</dbReference>
<evidence type="ECO:0000256" key="1">
    <source>
        <dbReference type="SAM" id="MobiDB-lite"/>
    </source>
</evidence>
<reference evidence="3 4" key="1">
    <citation type="submission" date="2014-10" db="EMBL/GenBank/DDBJ databases">
        <title>Genome sequence of Clostridium aceticum DSM 1496.</title>
        <authorList>
            <person name="Poehlein A."/>
            <person name="Schiel-Bengelsdorf B."/>
            <person name="Gottschalk G."/>
            <person name="Duerre P."/>
            <person name="Daniel R."/>
        </authorList>
    </citation>
    <scope>NUCLEOTIDE SEQUENCE [LARGE SCALE GENOMIC DNA]</scope>
    <source>
        <strain evidence="3 4">DSM 1496</strain>
    </source>
</reference>
<evidence type="ECO:0000313" key="4">
    <source>
        <dbReference type="Proteomes" id="UP000035704"/>
    </source>
</evidence>
<dbReference type="RefSeq" id="WP_044825919.1">
    <property type="nucleotide sequence ID" value="NZ_CP009687.1"/>
</dbReference>
<sequence length="93" mass="10543">MKYFSIQSLVIGIGIGMIITAIMNMVFITQPIHSLENQNNEAFIKATSNERISEKSQTKKNQHGETNEANETSTESTINMIEEANVTQRVYQY</sequence>
<feature type="compositionally biased region" description="Low complexity" evidence="1">
    <location>
        <begin position="67"/>
        <end position="77"/>
    </location>
</feature>
<feature type="compositionally biased region" description="Basic and acidic residues" evidence="1">
    <location>
        <begin position="51"/>
        <end position="66"/>
    </location>
</feature>
<protein>
    <submittedName>
        <fullName evidence="3">Uncharacterized protein</fullName>
    </submittedName>
</protein>
<name>A0A0D8I6T2_9CLOT</name>
<keyword evidence="2" id="KW-0472">Membrane</keyword>
<dbReference type="EMBL" id="CP009687">
    <property type="protein sequence ID" value="AKL95450.1"/>
    <property type="molecule type" value="Genomic_DNA"/>
</dbReference>
<dbReference type="InterPro" id="IPR020158">
    <property type="entry name" value="DUF2756"/>
</dbReference>
<organism evidence="3 4">
    <name type="scientific">Clostridium aceticum</name>
    <dbReference type="NCBI Taxonomy" id="84022"/>
    <lineage>
        <taxon>Bacteria</taxon>
        <taxon>Bacillati</taxon>
        <taxon>Bacillota</taxon>
        <taxon>Clostridia</taxon>
        <taxon>Eubacteriales</taxon>
        <taxon>Clostridiaceae</taxon>
        <taxon>Clostridium</taxon>
    </lineage>
</organism>
<evidence type="ECO:0000256" key="2">
    <source>
        <dbReference type="SAM" id="Phobius"/>
    </source>
</evidence>
<gene>
    <name evidence="3" type="ORF">CACET_c20020</name>
</gene>
<proteinExistence type="predicted"/>
<keyword evidence="2" id="KW-0812">Transmembrane</keyword>
<accession>A0A0D8I6T2</accession>
<dbReference type="KEGG" id="cace:CACET_c20020"/>
<dbReference type="Proteomes" id="UP000035704">
    <property type="component" value="Chromosome"/>
</dbReference>
<evidence type="ECO:0000313" key="3">
    <source>
        <dbReference type="EMBL" id="AKL95450.1"/>
    </source>
</evidence>
<feature type="transmembrane region" description="Helical" evidence="2">
    <location>
        <begin position="6"/>
        <end position="28"/>
    </location>
</feature>
<keyword evidence="4" id="KW-1185">Reference proteome</keyword>
<feature type="region of interest" description="Disordered" evidence="1">
    <location>
        <begin position="46"/>
        <end position="81"/>
    </location>
</feature>
<dbReference type="AlphaFoldDB" id="A0A0D8I6T2"/>
<dbReference type="PATRIC" id="fig|84022.5.peg.1807"/>
<keyword evidence="2" id="KW-1133">Transmembrane helix</keyword>
<dbReference type="STRING" id="84022.CACET_c20020"/>